<dbReference type="SUPFAM" id="SSF53955">
    <property type="entry name" value="Lysozyme-like"/>
    <property type="match status" value="1"/>
</dbReference>
<reference evidence="4 5" key="1">
    <citation type="submission" date="2019-07" db="EMBL/GenBank/DDBJ databases">
        <title>New species of Amycolatopsis and Streptomyces.</title>
        <authorList>
            <person name="Duangmal K."/>
            <person name="Teo W.F.A."/>
            <person name="Lipun K."/>
        </authorList>
    </citation>
    <scope>NUCLEOTIDE SEQUENCE [LARGE SCALE GENOMIC DNA]</scope>
    <source>
        <strain evidence="4 5">TISTR 2346</strain>
    </source>
</reference>
<dbReference type="InterPro" id="IPR023346">
    <property type="entry name" value="Lysozyme-like_dom_sf"/>
</dbReference>
<dbReference type="PANTHER" id="PTHR30163:SF8">
    <property type="entry name" value="LYTIC MUREIN TRANSGLYCOSYLASE"/>
    <property type="match status" value="1"/>
</dbReference>
<dbReference type="CDD" id="cd13399">
    <property type="entry name" value="Slt35-like"/>
    <property type="match status" value="1"/>
</dbReference>
<dbReference type="EMBL" id="VJZE01000221">
    <property type="protein sequence ID" value="MPY43382.1"/>
    <property type="molecule type" value="Genomic_DNA"/>
</dbReference>
<organism evidence="4 5">
    <name type="scientific">Streptomyces phyllanthi</name>
    <dbReference type="NCBI Taxonomy" id="1803180"/>
    <lineage>
        <taxon>Bacteria</taxon>
        <taxon>Bacillati</taxon>
        <taxon>Actinomycetota</taxon>
        <taxon>Actinomycetes</taxon>
        <taxon>Kitasatosporales</taxon>
        <taxon>Streptomycetaceae</taxon>
        <taxon>Streptomyces</taxon>
    </lineage>
</organism>
<gene>
    <name evidence="4" type="ORF">FNH04_26740</name>
</gene>
<evidence type="ECO:0000259" key="3">
    <source>
        <dbReference type="Pfam" id="PF13406"/>
    </source>
</evidence>
<dbReference type="InterPro" id="IPR031304">
    <property type="entry name" value="SLT_2"/>
</dbReference>
<dbReference type="PANTHER" id="PTHR30163">
    <property type="entry name" value="MEMBRANE-BOUND LYTIC MUREIN TRANSGLYCOSYLASE B"/>
    <property type="match status" value="1"/>
</dbReference>
<dbReference type="Pfam" id="PF13406">
    <property type="entry name" value="SLT_2"/>
    <property type="match status" value="1"/>
</dbReference>
<proteinExistence type="predicted"/>
<dbReference type="OrthoDB" id="9796191at2"/>
<sequence>MSAQFGKRLRKGAANTAVAAVVVAALAASQAPGVTTDGAGRQTTGSPSPDATPDVDTATGNSRYYTDLPPLESPIPSPGTGDTSSATGEAERGIPATVLDAYKKAEASLRESKPGCNLPWQLLAAIGKVESGQARGGRVDADGTTFSKILGPQLSGGAFATISDTDNGAYDGDSSYDRAVGPMQFIPSTWEWAGRDGNDDGRKDPNNIYDAALAAGHYLCRFDWDLSDQGNLRSAILSYNNSTHYYNTVLSWLEYYRKGTHEVPDGTGTLPTTPSDRGNSGSGTSPSPSPGDTKKPTTPKDPAKPGNPGTGGGSGGGSGGSDPSTPPKPPSTPPTPTETVDHLEDAGTGTLTATAGDAFAEKVAVRTETESGKAVARVRVRFTIVGDTDATFAGGETVATVMTGTTGTATAPALQAGEKTGDFKVRATVVGRSLPGLDFKATVTARQADALARTSTTALTCVPGGEFAELVEVKATYKGEVADGVAATATLVKSAEDPAANDKGPYFKGTDDKPVRTLTGLTTDKDGLLKLPRLYADDTTGDFLLRVTTTGGATITVDLKVAAAETASPTPTTS</sequence>
<dbReference type="AlphaFoldDB" id="A0A5N8W8D8"/>
<dbReference type="RefSeq" id="WP_152788353.1">
    <property type="nucleotide sequence ID" value="NZ_BAABEQ010000076.1"/>
</dbReference>
<feature type="region of interest" description="Disordered" evidence="1">
    <location>
        <begin position="30"/>
        <end position="92"/>
    </location>
</feature>
<comment type="caution">
    <text evidence="4">The sequence shown here is derived from an EMBL/GenBank/DDBJ whole genome shotgun (WGS) entry which is preliminary data.</text>
</comment>
<protein>
    <submittedName>
        <fullName evidence="4">Lytic transglycosylase domain-containing protein</fullName>
    </submittedName>
</protein>
<evidence type="ECO:0000256" key="2">
    <source>
        <dbReference type="SAM" id="SignalP"/>
    </source>
</evidence>
<dbReference type="GO" id="GO:0009253">
    <property type="term" value="P:peptidoglycan catabolic process"/>
    <property type="evidence" value="ECO:0007669"/>
    <property type="project" value="TreeGrafter"/>
</dbReference>
<dbReference type="GO" id="GO:0008933">
    <property type="term" value="F:peptidoglycan lytic transglycosylase activity"/>
    <property type="evidence" value="ECO:0007669"/>
    <property type="project" value="TreeGrafter"/>
</dbReference>
<evidence type="ECO:0000256" key="1">
    <source>
        <dbReference type="SAM" id="MobiDB-lite"/>
    </source>
</evidence>
<feature type="compositionally biased region" description="Polar residues" evidence="1">
    <location>
        <begin position="269"/>
        <end position="279"/>
    </location>
</feature>
<keyword evidence="5" id="KW-1185">Reference proteome</keyword>
<feature type="chain" id="PRO_5024956564" evidence="2">
    <location>
        <begin position="28"/>
        <end position="574"/>
    </location>
</feature>
<name>A0A5N8W8D8_9ACTN</name>
<dbReference type="InterPro" id="IPR043426">
    <property type="entry name" value="MltB-like"/>
</dbReference>
<feature type="region of interest" description="Disordered" evidence="1">
    <location>
        <begin position="263"/>
        <end position="343"/>
    </location>
</feature>
<feature type="domain" description="Transglycosylase SLT" evidence="3">
    <location>
        <begin position="172"/>
        <end position="225"/>
    </location>
</feature>
<dbReference type="Proteomes" id="UP000326979">
    <property type="component" value="Unassembled WGS sequence"/>
</dbReference>
<feature type="compositionally biased region" description="Gly residues" evidence="1">
    <location>
        <begin position="308"/>
        <end position="320"/>
    </location>
</feature>
<feature type="signal peptide" evidence="2">
    <location>
        <begin position="1"/>
        <end position="27"/>
    </location>
</feature>
<evidence type="ECO:0000313" key="4">
    <source>
        <dbReference type="EMBL" id="MPY43382.1"/>
    </source>
</evidence>
<accession>A0A5N8W8D8</accession>
<evidence type="ECO:0000313" key="5">
    <source>
        <dbReference type="Proteomes" id="UP000326979"/>
    </source>
</evidence>
<feature type="compositionally biased region" description="Pro residues" evidence="1">
    <location>
        <begin position="324"/>
        <end position="336"/>
    </location>
</feature>
<dbReference type="Gene3D" id="1.10.530.10">
    <property type="match status" value="1"/>
</dbReference>
<keyword evidence="2" id="KW-0732">Signal</keyword>